<name>A0A7W7SCI1_9ACTN</name>
<gene>
    <name evidence="3" type="ORF">F4556_003500</name>
</gene>
<accession>A0A7W7SCI1</accession>
<dbReference type="InterPro" id="IPR006626">
    <property type="entry name" value="PbH1"/>
</dbReference>
<protein>
    <recommendedName>
        <fullName evidence="2">Right handed beta helix domain-containing protein</fullName>
    </recommendedName>
</protein>
<dbReference type="Proteomes" id="UP000573327">
    <property type="component" value="Unassembled WGS sequence"/>
</dbReference>
<dbReference type="InterPro" id="IPR039448">
    <property type="entry name" value="Beta_helix"/>
</dbReference>
<evidence type="ECO:0000256" key="1">
    <source>
        <dbReference type="SAM" id="SignalP"/>
    </source>
</evidence>
<dbReference type="SMART" id="SM00710">
    <property type="entry name" value="PbH1"/>
    <property type="match status" value="4"/>
</dbReference>
<dbReference type="InterPro" id="IPR011050">
    <property type="entry name" value="Pectin_lyase_fold/virulence"/>
</dbReference>
<evidence type="ECO:0000313" key="3">
    <source>
        <dbReference type="EMBL" id="MBB4947965.1"/>
    </source>
</evidence>
<keyword evidence="1" id="KW-0732">Signal</keyword>
<organism evidence="3 4">
    <name type="scientific">Kitasatospora gansuensis</name>
    <dbReference type="NCBI Taxonomy" id="258050"/>
    <lineage>
        <taxon>Bacteria</taxon>
        <taxon>Bacillati</taxon>
        <taxon>Actinomycetota</taxon>
        <taxon>Actinomycetes</taxon>
        <taxon>Kitasatosporales</taxon>
        <taxon>Streptomycetaceae</taxon>
        <taxon>Kitasatospora</taxon>
    </lineage>
</organism>
<feature type="domain" description="Right handed beta helix" evidence="2">
    <location>
        <begin position="165"/>
        <end position="344"/>
    </location>
</feature>
<feature type="signal peptide" evidence="1">
    <location>
        <begin position="1"/>
        <end position="26"/>
    </location>
</feature>
<dbReference type="SUPFAM" id="SSF51126">
    <property type="entry name" value="Pectin lyase-like"/>
    <property type="match status" value="1"/>
</dbReference>
<keyword evidence="4" id="KW-1185">Reference proteome</keyword>
<dbReference type="Gene3D" id="2.160.20.10">
    <property type="entry name" value="Single-stranded right-handed beta-helix, Pectin lyase-like"/>
    <property type="match status" value="1"/>
</dbReference>
<dbReference type="RefSeq" id="WP_184916729.1">
    <property type="nucleotide sequence ID" value="NZ_JACHJR010000001.1"/>
</dbReference>
<feature type="chain" id="PRO_5030601110" description="Right handed beta helix domain-containing protein" evidence="1">
    <location>
        <begin position="27"/>
        <end position="909"/>
    </location>
</feature>
<reference evidence="3 4" key="1">
    <citation type="submission" date="2020-08" db="EMBL/GenBank/DDBJ databases">
        <title>Sequencing the genomes of 1000 actinobacteria strains.</title>
        <authorList>
            <person name="Klenk H.-P."/>
        </authorList>
    </citation>
    <scope>NUCLEOTIDE SEQUENCE [LARGE SCALE GENOMIC DNA]</scope>
    <source>
        <strain evidence="3 4">DSM 44786</strain>
    </source>
</reference>
<dbReference type="AlphaFoldDB" id="A0A7W7SCI1"/>
<proteinExistence type="predicted"/>
<dbReference type="InterPro" id="IPR012334">
    <property type="entry name" value="Pectin_lyas_fold"/>
</dbReference>
<evidence type="ECO:0000259" key="2">
    <source>
        <dbReference type="Pfam" id="PF13229"/>
    </source>
</evidence>
<sequence>MHHRRIVATAAALAAGFAFLPGQAYAADPAPNAVQAPARSGWELPGAKTFTSPAGNSSRVQGEAAVAARSAAVPSTGRTIYVVTRTTCTSTGTGTQAAPFCSLQRGVDAAVPGDTVQVDGKDEGASPPSAMEAVVVRTSGLTLLAGTNAPRMMSFNDAAGKPALTLDGVSDVTISHLTFSGGNAPGLLIKGSSRITLDSDQLTGSGGNALAIDGTSSTITLTRSNVGMSWPVIGSSTISVAAGAKDVTLAGNLVQGATTDNSQTQYQATGGIAATGVQGLNVVGNTIQRGCLPAIAVDGASTAVSIQNNVLVETAAVADCDSGQPAVTVSAESAPATTTDYNDFYAESATGAGPYRWAGTAYPTVAAFKAAQSQGAHDTVETVAPQRVNGSIAYALQTGSAAIGTANQSAPGALTTDYFGHGPMTDRGAVKFQSNNPGFAMALTAKNTSAYGVSLDLDVTTLPVAQDIYIQWGDDSTDVLNFYGNKPVKTTAGHVYKKLGDYTITVTDYEKTGNTIRNTVKVSTFGSQYTAYGPKRLLDSRDGTGLPAAGRVPASGTVKLKVGGANGIPANATAAVLNLTVTGPAADGYITAYPDGGQRPTTSNVNYRAGQTVPNLVMVPIGANGYLDLYNGSGGSTDLIADITGYFTPTPAAGFAPVGPSRLVDTREGTGAPRGQIPGRGSIPVQIADAAPGLPTGITAVALNVTVTNPRGDGYLTAYPSGQDMPTASNLNFTAGQTIANSVVVPVGADGKIRVFNGTGAGVDVIIDVVGYYSAYQLGAFIPVDPERLLDTRDPATWGGGPLKGGYYAYLPMTKRLDIPAFVFNATVTNTGADGYLSVASDPNTLADYQSGYPSPVYVPSTSSLNWRRGSTVPNLVQVTPGRGVIDFFNQSSGNIDLVVDIFGYYQNG</sequence>
<comment type="caution">
    <text evidence="3">The sequence shown here is derived from an EMBL/GenBank/DDBJ whole genome shotgun (WGS) entry which is preliminary data.</text>
</comment>
<evidence type="ECO:0000313" key="4">
    <source>
        <dbReference type="Proteomes" id="UP000573327"/>
    </source>
</evidence>
<dbReference type="Pfam" id="PF13229">
    <property type="entry name" value="Beta_helix"/>
    <property type="match status" value="1"/>
</dbReference>
<dbReference type="EMBL" id="JACHJR010000001">
    <property type="protein sequence ID" value="MBB4947965.1"/>
    <property type="molecule type" value="Genomic_DNA"/>
</dbReference>